<feature type="disulfide bond" evidence="9">
    <location>
        <begin position="331"/>
        <end position="346"/>
    </location>
</feature>
<dbReference type="InterPro" id="IPR024079">
    <property type="entry name" value="MetalloPept_cat_dom_sf"/>
</dbReference>
<dbReference type="AlphaFoldDB" id="E4YA20"/>
<dbReference type="EMBL" id="FN654351">
    <property type="protein sequence ID" value="CBY32407.1"/>
    <property type="molecule type" value="Genomic_DNA"/>
</dbReference>
<dbReference type="SMART" id="SM00235">
    <property type="entry name" value="ZnMc"/>
    <property type="match status" value="1"/>
</dbReference>
<dbReference type="PANTHER" id="PTHR10127:SF780">
    <property type="entry name" value="METALLOENDOPEPTIDASE"/>
    <property type="match status" value="1"/>
</dbReference>
<dbReference type="PROSITE" id="PS50068">
    <property type="entry name" value="LDLRA_2"/>
    <property type="match status" value="1"/>
</dbReference>
<dbReference type="PROSITE" id="PS51864">
    <property type="entry name" value="ASTACIN"/>
    <property type="match status" value="1"/>
</dbReference>
<keyword evidence="4 10" id="KW-0378">Hydrolase</keyword>
<evidence type="ECO:0000256" key="8">
    <source>
        <dbReference type="ARBA" id="ARBA00023180"/>
    </source>
</evidence>
<dbReference type="InterPro" id="IPR034035">
    <property type="entry name" value="Astacin-like_dom"/>
</dbReference>
<dbReference type="InterPro" id="IPR006026">
    <property type="entry name" value="Peptidase_Metallo"/>
</dbReference>
<evidence type="ECO:0000256" key="10">
    <source>
        <dbReference type="PROSITE-ProRule" id="PRU01211"/>
    </source>
</evidence>
<feature type="domain" description="Peptidase M12A" evidence="12">
    <location>
        <begin position="91"/>
        <end position="305"/>
    </location>
</feature>
<feature type="binding site" evidence="10">
    <location>
        <position position="192"/>
    </location>
    <ligand>
        <name>Zn(2+)</name>
        <dbReference type="ChEBI" id="CHEBI:29105"/>
        <note>catalytic</note>
    </ligand>
</feature>
<evidence type="ECO:0000256" key="5">
    <source>
        <dbReference type="ARBA" id="ARBA00022833"/>
    </source>
</evidence>
<dbReference type="Proteomes" id="UP000011014">
    <property type="component" value="Unassembled WGS sequence"/>
</dbReference>
<dbReference type="Pfam" id="PF00090">
    <property type="entry name" value="TSP_1"/>
    <property type="match status" value="5"/>
</dbReference>
<dbReference type="Pfam" id="PF01400">
    <property type="entry name" value="Astacin"/>
    <property type="match status" value="1"/>
</dbReference>
<accession>E4YA20</accession>
<evidence type="ECO:0000256" key="6">
    <source>
        <dbReference type="ARBA" id="ARBA00023049"/>
    </source>
</evidence>
<keyword evidence="7 9" id="KW-1015">Disulfide bond</keyword>
<dbReference type="Gene3D" id="3.40.390.10">
    <property type="entry name" value="Collagenase (Catalytic Domain)"/>
    <property type="match status" value="1"/>
</dbReference>
<keyword evidence="2 10" id="KW-0645">Protease</keyword>
<keyword evidence="1" id="KW-0245">EGF-like domain</keyword>
<dbReference type="SUPFAM" id="SSF57424">
    <property type="entry name" value="LDL receptor-like module"/>
    <property type="match status" value="1"/>
</dbReference>
<evidence type="ECO:0000256" key="3">
    <source>
        <dbReference type="ARBA" id="ARBA00022723"/>
    </source>
</evidence>
<dbReference type="InterPro" id="IPR000884">
    <property type="entry name" value="TSP1_rpt"/>
</dbReference>
<dbReference type="SUPFAM" id="SSF82895">
    <property type="entry name" value="TSP-1 type 1 repeat"/>
    <property type="match status" value="5"/>
</dbReference>
<dbReference type="CDD" id="cd00112">
    <property type="entry name" value="LDLa"/>
    <property type="match status" value="1"/>
</dbReference>
<dbReference type="GO" id="GO:0006508">
    <property type="term" value="P:proteolysis"/>
    <property type="evidence" value="ECO:0007669"/>
    <property type="project" value="UniProtKB-KW"/>
</dbReference>
<gene>
    <name evidence="13" type="ORF">GSOID_T00030829001</name>
</gene>
<evidence type="ECO:0000256" key="7">
    <source>
        <dbReference type="ARBA" id="ARBA00023157"/>
    </source>
</evidence>
<comment type="caution">
    <text evidence="9">Lacks conserved residue(s) required for the propagation of feature annotation.</text>
</comment>
<evidence type="ECO:0000256" key="4">
    <source>
        <dbReference type="ARBA" id="ARBA00022801"/>
    </source>
</evidence>
<dbReference type="InterPro" id="IPR001506">
    <property type="entry name" value="Peptidase_M12A"/>
</dbReference>
<name>E4YA20_OIKDI</name>
<proteinExistence type="predicted"/>
<organism evidence="13">
    <name type="scientific">Oikopleura dioica</name>
    <name type="common">Tunicate</name>
    <dbReference type="NCBI Taxonomy" id="34765"/>
    <lineage>
        <taxon>Eukaryota</taxon>
        <taxon>Metazoa</taxon>
        <taxon>Chordata</taxon>
        <taxon>Tunicata</taxon>
        <taxon>Appendicularia</taxon>
        <taxon>Copelata</taxon>
        <taxon>Oikopleuridae</taxon>
        <taxon>Oikopleura</taxon>
    </lineage>
</organism>
<keyword evidence="5 10" id="KW-0862">Zinc</keyword>
<evidence type="ECO:0000256" key="2">
    <source>
        <dbReference type="ARBA" id="ARBA00022670"/>
    </source>
</evidence>
<dbReference type="GO" id="GO:0004222">
    <property type="term" value="F:metalloendopeptidase activity"/>
    <property type="evidence" value="ECO:0007669"/>
    <property type="project" value="UniProtKB-UniRule"/>
</dbReference>
<keyword evidence="6 10" id="KW-0482">Metalloprotease</keyword>
<dbReference type="InterPro" id="IPR036383">
    <property type="entry name" value="TSP1_rpt_sf"/>
</dbReference>
<feature type="active site" evidence="10">
    <location>
        <position position="193"/>
    </location>
</feature>
<evidence type="ECO:0000256" key="11">
    <source>
        <dbReference type="RuleBase" id="RU361183"/>
    </source>
</evidence>
<dbReference type="InterPro" id="IPR036055">
    <property type="entry name" value="LDL_receptor-like_sf"/>
</dbReference>
<evidence type="ECO:0000313" key="13">
    <source>
        <dbReference type="EMBL" id="CBY32407.1"/>
    </source>
</evidence>
<dbReference type="SUPFAM" id="SSF55486">
    <property type="entry name" value="Metalloproteases ('zincins'), catalytic domain"/>
    <property type="match status" value="1"/>
</dbReference>
<dbReference type="PRINTS" id="PR00480">
    <property type="entry name" value="ASTACIN"/>
</dbReference>
<dbReference type="Gene3D" id="2.20.100.10">
    <property type="entry name" value="Thrombospondin type-1 (TSP1) repeat"/>
    <property type="match status" value="5"/>
</dbReference>
<keyword evidence="3 10" id="KW-0479">Metal-binding</keyword>
<evidence type="ECO:0000259" key="12">
    <source>
        <dbReference type="PROSITE" id="PS51864"/>
    </source>
</evidence>
<evidence type="ECO:0000256" key="9">
    <source>
        <dbReference type="PROSITE-ProRule" id="PRU00124"/>
    </source>
</evidence>
<dbReference type="PANTHER" id="PTHR10127">
    <property type="entry name" value="DISCOIDIN, CUB, EGF, LAMININ , AND ZINC METALLOPROTEASE DOMAIN CONTAINING"/>
    <property type="match status" value="1"/>
</dbReference>
<dbReference type="Gene3D" id="4.10.400.10">
    <property type="entry name" value="Low-density Lipoprotein Receptor"/>
    <property type="match status" value="1"/>
</dbReference>
<keyword evidence="8" id="KW-0325">Glycoprotein</keyword>
<dbReference type="Pfam" id="PF00057">
    <property type="entry name" value="Ldl_recept_a"/>
    <property type="match status" value="1"/>
</dbReference>
<reference evidence="13" key="1">
    <citation type="journal article" date="2010" name="Science">
        <title>Plasticity of animal genome architecture unmasked by rapid evolution of a pelagic tunicate.</title>
        <authorList>
            <person name="Denoeud F."/>
            <person name="Henriet S."/>
            <person name="Mungpakdee S."/>
            <person name="Aury J.M."/>
            <person name="Da Silva C."/>
            <person name="Brinkmann H."/>
            <person name="Mikhaleva J."/>
            <person name="Olsen L.C."/>
            <person name="Jubin C."/>
            <person name="Canestro C."/>
            <person name="Bouquet J.M."/>
            <person name="Danks G."/>
            <person name="Poulain J."/>
            <person name="Campsteijn C."/>
            <person name="Adamski M."/>
            <person name="Cross I."/>
            <person name="Yadetie F."/>
            <person name="Muffato M."/>
            <person name="Louis A."/>
            <person name="Butcher S."/>
            <person name="Tsagkogeorga G."/>
            <person name="Konrad A."/>
            <person name="Singh S."/>
            <person name="Jensen M.F."/>
            <person name="Cong E.H."/>
            <person name="Eikeseth-Otteraa H."/>
            <person name="Noel B."/>
            <person name="Anthouard V."/>
            <person name="Porcel B.M."/>
            <person name="Kachouri-Lafond R."/>
            <person name="Nishino A."/>
            <person name="Ugolini M."/>
            <person name="Chourrout P."/>
            <person name="Nishida H."/>
            <person name="Aasland R."/>
            <person name="Huzurbazar S."/>
            <person name="Westhof E."/>
            <person name="Delsuc F."/>
            <person name="Lehrach H."/>
            <person name="Reinhardt R."/>
            <person name="Weissenbach J."/>
            <person name="Roy S.W."/>
            <person name="Artiguenave F."/>
            <person name="Postlethwait J.H."/>
            <person name="Manak J.R."/>
            <person name="Thompson E.M."/>
            <person name="Jaillon O."/>
            <person name="Du Pasquier L."/>
            <person name="Boudinot P."/>
            <person name="Liberles D.A."/>
            <person name="Volff J.N."/>
            <person name="Philippe H."/>
            <person name="Lenhard B."/>
            <person name="Roest Crollius H."/>
            <person name="Wincker P."/>
            <person name="Chourrout D."/>
        </authorList>
    </citation>
    <scope>NUCLEOTIDE SEQUENCE [LARGE SCALE GENOMIC DNA]</scope>
</reference>
<dbReference type="CDD" id="cd04280">
    <property type="entry name" value="ZnMc_astacin_like"/>
    <property type="match status" value="1"/>
</dbReference>
<feature type="binding site" evidence="10">
    <location>
        <position position="196"/>
    </location>
    <ligand>
        <name>Zn(2+)</name>
        <dbReference type="ChEBI" id="CHEBI:29105"/>
        <note>catalytic</note>
    </ligand>
</feature>
<dbReference type="PROSITE" id="PS50092">
    <property type="entry name" value="TSP1"/>
    <property type="match status" value="6"/>
</dbReference>
<dbReference type="GO" id="GO:0008270">
    <property type="term" value="F:zinc ion binding"/>
    <property type="evidence" value="ECO:0007669"/>
    <property type="project" value="UniProtKB-UniRule"/>
</dbReference>
<sequence>MNGCQLLGYFFQISCHYLPTGTELERGGREDDMIFGEWQAQKMRDKGQSTVGHRIDPSLDINPLYRQYLARNGINRNESTDAMERRRELTRAIGAVVKWDQYREHNKHVIPFYFQDNYNSELREDIKRALYDLGSNTCIDFRLVNAKDRTYDSKIKILSGSGCYSYVGFQGVSEQEISIRSLGCVSRGTVQHEFMHALGFYHEQARPDAKKYIEVKYGNIGNMCGSSGQESCNAQFDQLPLHEWESSSEGSDYDFQSVMHYGGYAFSVNGEPTVVHRESGKPVVVQRNRFSQNDALQICEIYNCAGMGYECMGGKWQCRSGVGHTYVNKVCDGLIDCADGSDEAGCAEKACCDRVEVEGKGQVFVRLEGQSLNDRPIYELEGEGREYFLYYYSVDTDNYWFISDQINTLQIVGYSFEQQLCPQDIHIRSSITGAWKWAWASCSDSPRFGEWSEWDSCQADRRGNCSRKRLRFCKGGQPGYAVGCPEGQNVEKEDCNCLGEEPESVAAPGAKEVSSIAWGGWGAWSGCSRSCGAGMRRRNRLCDGGFIGQGSCSRFGNIESEQCNTHTCPGWANWGAWEGCSKTCGHGQQRRTRNCDGAEVGSSSCPVSDAIDLQFCGGLPCPSWSGWGSWSPCSSSCGQGHRARSRGCLYARIGSEECPAVDAAQMETCTEKDCADQDKKPTAAPSMLGAWSSWSTCSASCGGGSQERTRSCSGRKPQCRKFATAETKNCGEEKCPAALGWADWTAWTQCSSTCGNGEQLRTRACPDGETCPGTGEQRQRCSNQDCPKKVEASSGCAMEAQYKYGLCKGANGKKALMKNGMFAEGTTCGRIFCDKAFYGFLWKPKATKTICTCKNGACDWSKRPPICPIGCEMPTDWNDSSCIKPISKKVLDRVESSRSMSLAGKIFYAPRAGKCKSVSCASDPSKLEKQLKCNCNPKTAICAWNKNLQC</sequence>
<dbReference type="InterPro" id="IPR002172">
    <property type="entry name" value="LDrepeatLR_classA_rpt"/>
</dbReference>
<feature type="binding site" evidence="10">
    <location>
        <position position="202"/>
    </location>
    <ligand>
        <name>Zn(2+)</name>
        <dbReference type="ChEBI" id="CHEBI:29105"/>
        <note>catalytic</note>
    </ligand>
</feature>
<comment type="cofactor">
    <cofactor evidence="10 11">
        <name>Zn(2+)</name>
        <dbReference type="ChEBI" id="CHEBI:29105"/>
    </cofactor>
    <text evidence="10 11">Binds 1 zinc ion per subunit.</text>
</comment>
<dbReference type="SMART" id="SM00192">
    <property type="entry name" value="LDLa"/>
    <property type="match status" value="1"/>
</dbReference>
<dbReference type="SMART" id="SM00209">
    <property type="entry name" value="TSP1"/>
    <property type="match status" value="6"/>
</dbReference>
<protein>
    <recommendedName>
        <fullName evidence="11">Metalloendopeptidase</fullName>
        <ecNumber evidence="11">3.4.24.-</ecNumber>
    </recommendedName>
</protein>
<evidence type="ECO:0000256" key="1">
    <source>
        <dbReference type="ARBA" id="ARBA00022536"/>
    </source>
</evidence>
<dbReference type="EC" id="3.4.24.-" evidence="11"/>